<keyword evidence="2" id="KW-0132">Cell division</keyword>
<feature type="domain" description="Outer membrane lipoprotein BamD-like" evidence="4">
    <location>
        <begin position="135"/>
        <end position="223"/>
    </location>
</feature>
<dbReference type="Pfam" id="PF13525">
    <property type="entry name" value="YfiO"/>
    <property type="match status" value="1"/>
</dbReference>
<evidence type="ECO:0000313" key="7">
    <source>
        <dbReference type="Proteomes" id="UP000445000"/>
    </source>
</evidence>
<dbReference type="InterPro" id="IPR019734">
    <property type="entry name" value="TPR_rpt"/>
</dbReference>
<dbReference type="AlphaFoldDB" id="A0A829YMR8"/>
<feature type="signal peptide" evidence="2">
    <location>
        <begin position="1"/>
        <end position="37"/>
    </location>
</feature>
<keyword evidence="2" id="KW-0131">Cell cycle</keyword>
<evidence type="ECO:0000259" key="5">
    <source>
        <dbReference type="Pfam" id="PF16331"/>
    </source>
</evidence>
<dbReference type="InterPro" id="IPR032519">
    <property type="entry name" value="YbgF_tri"/>
</dbReference>
<sequence precursor="true">MSRAVMRVAPNLAAVRVGLIAAAAAVLSGCVTTPPEADPTVQKLSELDSRLLRLERVLANQSLLDLSQRIEAAQAETRVLRGQLDELQHQVTQSQTQQREMYGDVDRRLSALEGNPGASASTVVPPAGGLPIPQGDDRANYQAAFDLLKDAKYPEAINAFKQYLTTFPNGPLADNAQYWLGEAHYVTKQYPDALRDFRTVIEKYPESRKIPDALLKIGYCNYELKNWTEARSALSQVVQRFGDTTAARLASQRLAKLDSEGR</sequence>
<dbReference type="EMBL" id="BLJN01000008">
    <property type="protein sequence ID" value="GFE84113.1"/>
    <property type="molecule type" value="Genomic_DNA"/>
</dbReference>
<feature type="chain" id="PRO_5033171698" description="Cell division coordinator CpoB" evidence="2">
    <location>
        <begin position="38"/>
        <end position="262"/>
    </location>
</feature>
<feature type="domain" description="YbgF trimerisation" evidence="5">
    <location>
        <begin position="47"/>
        <end position="118"/>
    </location>
</feature>
<dbReference type="Proteomes" id="UP000445000">
    <property type="component" value="Unassembled WGS sequence"/>
</dbReference>
<dbReference type="NCBIfam" id="TIGR02795">
    <property type="entry name" value="tol_pal_ybgF"/>
    <property type="match status" value="1"/>
</dbReference>
<feature type="repeat" description="TPR" evidence="3">
    <location>
        <begin position="174"/>
        <end position="207"/>
    </location>
</feature>
<organism evidence="6 7">
    <name type="scientific">Steroidobacter agaridevorans</name>
    <dbReference type="NCBI Taxonomy" id="2695856"/>
    <lineage>
        <taxon>Bacteria</taxon>
        <taxon>Pseudomonadati</taxon>
        <taxon>Pseudomonadota</taxon>
        <taxon>Gammaproteobacteria</taxon>
        <taxon>Steroidobacterales</taxon>
        <taxon>Steroidobacteraceae</taxon>
        <taxon>Steroidobacter</taxon>
    </lineage>
</organism>
<keyword evidence="2" id="KW-0574">Periplasm</keyword>
<comment type="similarity">
    <text evidence="2">Belongs to the CpoB family.</text>
</comment>
<keyword evidence="3" id="KW-0802">TPR repeat</keyword>
<dbReference type="InterPro" id="IPR039565">
    <property type="entry name" value="BamD-like"/>
</dbReference>
<accession>A0A829YMR8</accession>
<evidence type="ECO:0000313" key="6">
    <source>
        <dbReference type="EMBL" id="GFE84113.1"/>
    </source>
</evidence>
<dbReference type="InterPro" id="IPR014162">
    <property type="entry name" value="CpoB_C"/>
</dbReference>
<comment type="caution">
    <text evidence="6">The sequence shown here is derived from an EMBL/GenBank/DDBJ whole genome shotgun (WGS) entry which is preliminary data.</text>
</comment>
<evidence type="ECO:0000259" key="4">
    <source>
        <dbReference type="Pfam" id="PF13525"/>
    </source>
</evidence>
<dbReference type="Pfam" id="PF16331">
    <property type="entry name" value="TolA_bind_tri"/>
    <property type="match status" value="1"/>
</dbReference>
<protein>
    <recommendedName>
        <fullName evidence="2">Cell division coordinator CpoB</fullName>
    </recommendedName>
</protein>
<comment type="subcellular location">
    <subcellularLocation>
        <location evidence="2">Periplasm</location>
    </subcellularLocation>
</comment>
<keyword evidence="7" id="KW-1185">Reference proteome</keyword>
<dbReference type="GO" id="GO:0043093">
    <property type="term" value="P:FtsZ-dependent cytokinesis"/>
    <property type="evidence" value="ECO:0007669"/>
    <property type="project" value="UniProtKB-UniRule"/>
</dbReference>
<dbReference type="InterPro" id="IPR034706">
    <property type="entry name" value="CpoB"/>
</dbReference>
<comment type="function">
    <text evidence="2">Mediates coordination of peptidoglycan synthesis and outer membrane constriction during cell division.</text>
</comment>
<dbReference type="PROSITE" id="PS51257">
    <property type="entry name" value="PROKAR_LIPOPROTEIN"/>
    <property type="match status" value="1"/>
</dbReference>
<dbReference type="InterPro" id="IPR011990">
    <property type="entry name" value="TPR-like_helical_dom_sf"/>
</dbReference>
<evidence type="ECO:0000256" key="1">
    <source>
        <dbReference type="ARBA" id="ARBA00022729"/>
    </source>
</evidence>
<dbReference type="HAMAP" id="MF_02066">
    <property type="entry name" value="CpoB"/>
    <property type="match status" value="1"/>
</dbReference>
<dbReference type="GO" id="GO:0030288">
    <property type="term" value="C:outer membrane-bounded periplasmic space"/>
    <property type="evidence" value="ECO:0007669"/>
    <property type="project" value="UniProtKB-UniRule"/>
</dbReference>
<dbReference type="SMART" id="SM00028">
    <property type="entry name" value="TPR"/>
    <property type="match status" value="2"/>
</dbReference>
<evidence type="ECO:0000256" key="3">
    <source>
        <dbReference type="PROSITE-ProRule" id="PRU00339"/>
    </source>
</evidence>
<proteinExistence type="inferred from homology"/>
<dbReference type="GO" id="GO:0070206">
    <property type="term" value="P:protein trimerization"/>
    <property type="evidence" value="ECO:0007669"/>
    <property type="project" value="InterPro"/>
</dbReference>
<dbReference type="PROSITE" id="PS50005">
    <property type="entry name" value="TPR"/>
    <property type="match status" value="1"/>
</dbReference>
<dbReference type="Gene3D" id="1.25.40.10">
    <property type="entry name" value="Tetratricopeptide repeat domain"/>
    <property type="match status" value="1"/>
</dbReference>
<dbReference type="SUPFAM" id="SSF48452">
    <property type="entry name" value="TPR-like"/>
    <property type="match status" value="1"/>
</dbReference>
<gene>
    <name evidence="6" type="primary">ybgF</name>
    <name evidence="2" type="synonym">cpoB</name>
    <name evidence="6" type="ORF">GCM10011487_61130</name>
</gene>
<reference evidence="7" key="1">
    <citation type="submission" date="2020-01" db="EMBL/GenBank/DDBJ databases">
        <title>'Steroidobacter agaridevorans' sp. nov., agar-degrading bacteria isolated from rhizosphere soils.</title>
        <authorList>
            <person name="Ikenaga M."/>
            <person name="Kataoka M."/>
            <person name="Murouchi A."/>
            <person name="Katsuragi S."/>
            <person name="Sakai M."/>
        </authorList>
    </citation>
    <scope>NUCLEOTIDE SEQUENCE [LARGE SCALE GENOMIC DNA]</scope>
    <source>
        <strain evidence="7">YU21-B</strain>
    </source>
</reference>
<dbReference type="Gene3D" id="1.20.5.110">
    <property type="match status" value="1"/>
</dbReference>
<evidence type="ECO:0000256" key="2">
    <source>
        <dbReference type="HAMAP-Rule" id="MF_02066"/>
    </source>
</evidence>
<keyword evidence="1 2" id="KW-0732">Signal</keyword>
<name>A0A829YMR8_9GAMM</name>